<dbReference type="SUPFAM" id="SSF46785">
    <property type="entry name" value="Winged helix' DNA-binding domain"/>
    <property type="match status" value="1"/>
</dbReference>
<dbReference type="EMBL" id="MRUL01000001">
    <property type="protein sequence ID" value="OON42193.1"/>
    <property type="molecule type" value="Genomic_DNA"/>
</dbReference>
<dbReference type="PANTHER" id="PTHR43537">
    <property type="entry name" value="TRANSCRIPTIONAL REGULATOR, GNTR FAMILY"/>
    <property type="match status" value="1"/>
</dbReference>
<dbReference type="OrthoDB" id="7003764at2"/>
<dbReference type="Pfam" id="PF07729">
    <property type="entry name" value="FCD"/>
    <property type="match status" value="1"/>
</dbReference>
<dbReference type="Gene3D" id="1.10.10.10">
    <property type="entry name" value="Winged helix-like DNA-binding domain superfamily/Winged helix DNA-binding domain"/>
    <property type="match status" value="1"/>
</dbReference>
<keyword evidence="6" id="KW-1185">Reference proteome</keyword>
<dbReference type="AlphaFoldDB" id="A0A1S8YU82"/>
<reference evidence="5 6" key="1">
    <citation type="submission" date="2016-12" db="EMBL/GenBank/DDBJ databases">
        <title>Izhakiella australiana sp. nov. of genus Izhakiella isolated from Australian desert.</title>
        <authorList>
            <person name="Ji M."/>
        </authorList>
    </citation>
    <scope>NUCLEOTIDE SEQUENCE [LARGE SCALE GENOMIC DNA]</scope>
    <source>
        <strain evidence="5 6">D4N98</strain>
    </source>
</reference>
<accession>A0A1S8YU82</accession>
<dbReference type="InterPro" id="IPR008920">
    <property type="entry name" value="TF_FadR/GntR_C"/>
</dbReference>
<keyword evidence="2" id="KW-0238">DNA-binding</keyword>
<evidence type="ECO:0000256" key="2">
    <source>
        <dbReference type="ARBA" id="ARBA00023125"/>
    </source>
</evidence>
<evidence type="ECO:0000256" key="3">
    <source>
        <dbReference type="ARBA" id="ARBA00023163"/>
    </source>
</evidence>
<dbReference type="Proteomes" id="UP000190667">
    <property type="component" value="Unassembled WGS sequence"/>
</dbReference>
<sequence length="234" mass="26128">MFVTPFASGYSTSANGKETQSAVAYRRLKKQILDGALPAGTQLLEHEAADLLGMSRTPVREAMIRLHQDGMVDIRPRHGMRVLPISADDMQEIYDVLTALEGSASAMLAERGLTAEQLQELHAATAAMDNALEQDDLQAWADADELFHAKLIQFSQNKRMINMVAQLWEQSHRARMLTLKMRPRPTKSNREHQALIEAIAAGNVRQARQIHESHRKKASQMLVALLRELGATQI</sequence>
<evidence type="ECO:0000313" key="5">
    <source>
        <dbReference type="EMBL" id="OON42193.1"/>
    </source>
</evidence>
<keyword evidence="1" id="KW-0805">Transcription regulation</keyword>
<dbReference type="InterPro" id="IPR000524">
    <property type="entry name" value="Tscrpt_reg_HTH_GntR"/>
</dbReference>
<dbReference type="InterPro" id="IPR036390">
    <property type="entry name" value="WH_DNA-bd_sf"/>
</dbReference>
<dbReference type="GO" id="GO:0003677">
    <property type="term" value="F:DNA binding"/>
    <property type="evidence" value="ECO:0007669"/>
    <property type="project" value="UniProtKB-KW"/>
</dbReference>
<dbReference type="SMART" id="SM00895">
    <property type="entry name" value="FCD"/>
    <property type="match status" value="1"/>
</dbReference>
<comment type="caution">
    <text evidence="5">The sequence shown here is derived from an EMBL/GenBank/DDBJ whole genome shotgun (WGS) entry which is preliminary data.</text>
</comment>
<dbReference type="InterPro" id="IPR011711">
    <property type="entry name" value="GntR_C"/>
</dbReference>
<dbReference type="SUPFAM" id="SSF48008">
    <property type="entry name" value="GntR ligand-binding domain-like"/>
    <property type="match status" value="1"/>
</dbReference>
<dbReference type="Pfam" id="PF00392">
    <property type="entry name" value="GntR"/>
    <property type="match status" value="1"/>
</dbReference>
<protein>
    <submittedName>
        <fullName evidence="5">GntR family transcriptional regulator</fullName>
    </submittedName>
</protein>
<organism evidence="5 6">
    <name type="scientific">Izhakiella australiensis</name>
    <dbReference type="NCBI Taxonomy" id="1926881"/>
    <lineage>
        <taxon>Bacteria</taxon>
        <taxon>Pseudomonadati</taxon>
        <taxon>Pseudomonadota</taxon>
        <taxon>Gammaproteobacteria</taxon>
        <taxon>Enterobacterales</taxon>
        <taxon>Erwiniaceae</taxon>
        <taxon>Izhakiella</taxon>
    </lineage>
</organism>
<dbReference type="PROSITE" id="PS50949">
    <property type="entry name" value="HTH_GNTR"/>
    <property type="match status" value="1"/>
</dbReference>
<evidence type="ECO:0000313" key="6">
    <source>
        <dbReference type="Proteomes" id="UP000190667"/>
    </source>
</evidence>
<dbReference type="GO" id="GO:0003700">
    <property type="term" value="F:DNA-binding transcription factor activity"/>
    <property type="evidence" value="ECO:0007669"/>
    <property type="project" value="InterPro"/>
</dbReference>
<dbReference type="CDD" id="cd07377">
    <property type="entry name" value="WHTH_GntR"/>
    <property type="match status" value="1"/>
</dbReference>
<dbReference type="STRING" id="1926881.BTJ39_00410"/>
<dbReference type="Gene3D" id="1.20.120.530">
    <property type="entry name" value="GntR ligand-binding domain-like"/>
    <property type="match status" value="1"/>
</dbReference>
<evidence type="ECO:0000256" key="1">
    <source>
        <dbReference type="ARBA" id="ARBA00023015"/>
    </source>
</evidence>
<keyword evidence="3" id="KW-0804">Transcription</keyword>
<name>A0A1S8YU82_9GAMM</name>
<dbReference type="SMART" id="SM00345">
    <property type="entry name" value="HTH_GNTR"/>
    <property type="match status" value="1"/>
</dbReference>
<proteinExistence type="predicted"/>
<feature type="domain" description="HTH gntR-type" evidence="4">
    <location>
        <begin position="18"/>
        <end position="85"/>
    </location>
</feature>
<dbReference type="InterPro" id="IPR036388">
    <property type="entry name" value="WH-like_DNA-bd_sf"/>
</dbReference>
<gene>
    <name evidence="5" type="ORF">BTJ39_00410</name>
</gene>
<evidence type="ECO:0000259" key="4">
    <source>
        <dbReference type="PROSITE" id="PS50949"/>
    </source>
</evidence>
<dbReference type="PANTHER" id="PTHR43537:SF24">
    <property type="entry name" value="GLUCONATE OPERON TRANSCRIPTIONAL REPRESSOR"/>
    <property type="match status" value="1"/>
</dbReference>